<gene>
    <name evidence="1" type="ORF">R0G89_09455</name>
</gene>
<evidence type="ECO:0008006" key="3">
    <source>
        <dbReference type="Google" id="ProtNLM"/>
    </source>
</evidence>
<accession>A0AAW8YK75</accession>
<dbReference type="RefSeq" id="WP_317072487.1">
    <property type="nucleotide sequence ID" value="NZ_JAWJAV010000007.1"/>
</dbReference>
<comment type="caution">
    <text evidence="1">The sequence shown here is derived from an EMBL/GenBank/DDBJ whole genome shotgun (WGS) entry which is preliminary data.</text>
</comment>
<dbReference type="EMBL" id="JAWJAV010000007">
    <property type="protein sequence ID" value="MDV2621957.1"/>
    <property type="molecule type" value="Genomic_DNA"/>
</dbReference>
<evidence type="ECO:0000313" key="1">
    <source>
        <dbReference type="EMBL" id="MDV2621957.1"/>
    </source>
</evidence>
<proteinExistence type="predicted"/>
<dbReference type="Proteomes" id="UP001280897">
    <property type="component" value="Unassembled WGS sequence"/>
</dbReference>
<organism evidence="1 2">
    <name type="scientific">Pediococcus acidilactici</name>
    <dbReference type="NCBI Taxonomy" id="1254"/>
    <lineage>
        <taxon>Bacteria</taxon>
        <taxon>Bacillati</taxon>
        <taxon>Bacillota</taxon>
        <taxon>Bacilli</taxon>
        <taxon>Lactobacillales</taxon>
        <taxon>Lactobacillaceae</taxon>
        <taxon>Pediococcus</taxon>
        <taxon>Pediococcus acidilactici group</taxon>
    </lineage>
</organism>
<sequence>MKYEYENKNELREISTQIAVLVMKFNMAFSKNDSKLQEEALHELENIEKRVGDFKPIIKINVED</sequence>
<evidence type="ECO:0000313" key="2">
    <source>
        <dbReference type="Proteomes" id="UP001280897"/>
    </source>
</evidence>
<protein>
    <recommendedName>
        <fullName evidence="3">Phage protein</fullName>
    </recommendedName>
</protein>
<name>A0AAW8YK75_PEDAC</name>
<reference evidence="1" key="1">
    <citation type="journal article" date="2023" name="PeerJ">
        <title>Selection and evaluation of lactic acid bacteria from chicken feces in Thailand as potential probiotics.</title>
        <authorList>
            <person name="Khurajog B."/>
            <person name="Disastra Y."/>
            <person name="Lawwyne L.D."/>
            <person name="Sirichokchatchawan W."/>
            <person name="Niyomtham W."/>
            <person name="Yindee J."/>
            <person name="Hampson D.J."/>
            <person name="Prapasarakul N."/>
        </authorList>
    </citation>
    <scope>NUCLEOTIDE SEQUENCE</scope>
    <source>
        <strain evidence="1">BF9</strain>
    </source>
</reference>
<reference evidence="1" key="2">
    <citation type="submission" date="2023-10" db="EMBL/GenBank/DDBJ databases">
        <authorList>
            <person name="Khurajog B."/>
        </authorList>
    </citation>
    <scope>NUCLEOTIDE SEQUENCE</scope>
    <source>
        <strain evidence="1">BF9</strain>
    </source>
</reference>
<dbReference type="AlphaFoldDB" id="A0AAW8YK75"/>